<sequence length="328" mass="38609">MGMYDYINGEQIKCFYNPIFQKEYGLWHSGGSLISYNNGDKLPLKSLFYNYSSNLGILDITNLSDRKYILHIIKDGRVFKTVSDKDLVDSDLNGVNSFINYYGIKLNLKSKTDILNFMNDKEKFETYLKSIRKNANSILSNLNKSIKCSRKLKNKKANVFEFIKEEDIQKSSLIGYNLDKLNSEKANLMKDEQLLDELRKIVLERIEIEHKMAFKQYDEEDTKCTELINPLKEQFNERWILNDNYKEELFGELLTCFTGFLDCNGDVLEDKKDDFKSCIKKFFELIDEDDNIVSNYIHWQSKDDKKYKLELEQLLNDNFIKGLKSNLE</sequence>
<reference evidence="1 2" key="1">
    <citation type="journal article" date="2016" name="PLoS ONE">
        <title>Plasmid Characterization and Chromosome Analysis of Two netF+ Clostridium perfringens Isolates Associated with Foal and Canine Necrotizing Enteritis.</title>
        <authorList>
            <person name="Mehdizadeh Gohari I."/>
            <person name="Kropinski A.M."/>
            <person name="Weese S.J."/>
            <person name="Parreira V.R."/>
            <person name="Whitehead A.E."/>
            <person name="Boerlin P."/>
            <person name="Prescott J.F."/>
        </authorList>
    </citation>
    <scope>NUCLEOTIDE SEQUENCE [LARGE SCALE GENOMIC DNA]</scope>
    <source>
        <strain evidence="1 2">JP838</strain>
        <plasmid evidence="2">Plasmid pJFP838A</plasmid>
    </source>
</reference>
<geneLocation type="plasmid" evidence="1 2">
    <name>pJFP838A</name>
</geneLocation>
<evidence type="ECO:0000313" key="2">
    <source>
        <dbReference type="Proteomes" id="UP000070260"/>
    </source>
</evidence>
<organism evidence="1 2">
    <name type="scientific">Clostridium perfringens</name>
    <dbReference type="NCBI Taxonomy" id="1502"/>
    <lineage>
        <taxon>Bacteria</taxon>
        <taxon>Bacillati</taxon>
        <taxon>Bacillota</taxon>
        <taxon>Clostridia</taxon>
        <taxon>Eubacteriales</taxon>
        <taxon>Clostridiaceae</taxon>
        <taxon>Clostridium</taxon>
    </lineage>
</organism>
<gene>
    <name evidence="1" type="ORF">JFP838_pA0311</name>
</gene>
<proteinExistence type="predicted"/>
<dbReference type="EMBL" id="CP013615">
    <property type="protein sequence ID" value="AMN31227.1"/>
    <property type="molecule type" value="Genomic_DNA"/>
</dbReference>
<keyword evidence="1" id="KW-0614">Plasmid</keyword>
<dbReference type="RefSeq" id="WP_061429815.1">
    <property type="nucleotide sequence ID" value="NZ_CATNZX010000014.1"/>
</dbReference>
<protein>
    <submittedName>
        <fullName evidence="1">Uncharacterized protein</fullName>
    </submittedName>
</protein>
<accession>A0A140GRR8</accession>
<dbReference type="Proteomes" id="UP000070260">
    <property type="component" value="Plasmid pJFP838A"/>
</dbReference>
<dbReference type="OrthoDB" id="1747357at2"/>
<dbReference type="AlphaFoldDB" id="A0A140GRR8"/>
<name>A0A140GRR8_CLOPF</name>
<dbReference type="PATRIC" id="fig|1502.177.peg.3520"/>
<evidence type="ECO:0000313" key="1">
    <source>
        <dbReference type="EMBL" id="AMN31227.1"/>
    </source>
</evidence>